<evidence type="ECO:0000256" key="10">
    <source>
        <dbReference type="ARBA" id="ARBA00048988"/>
    </source>
</evidence>
<evidence type="ECO:0000256" key="5">
    <source>
        <dbReference type="ARBA" id="ARBA00022840"/>
    </source>
</evidence>
<name>A0A4R0XLN3_9MOLU</name>
<protein>
    <recommendedName>
        <fullName evidence="9">DNA 3'-5' helicase</fullName>
        <ecNumber evidence="9">5.6.2.4</ecNumber>
    </recommendedName>
</protein>
<sequence>MNQHEGEIMSKILEGLNTNQKKAVMHSEGPLRLIAGAGSGKTRVLTHKIAYLIEEKNVDPSRILAVTFTNKAAGEMKERVAAIIGEEAAHKALLSTYHSMCVRILRQDITSLGYPRNFNIIDNIDQRQILKPIYAKYNVSSKTMSYSHMIDYISKAKANMMDPEELLASAETEGDKYQALIYKGYKESTFASKSLDFDDLLIFVHKLFITDQRVAEKWKAKFDYVLVDEFQDTSWIQYEIVKVLAHHDNITIVGDPDQTIYTWRGAKVELIINFDKDFTKSKTIKLEENYRSTQSILNAANELIEHNENRLPKKLISNNDAGEKIIFNHAYSPEAEAKWVVQRIDELRRQKVQLKDMVIFYRSNYLSRTMEQALINGNVPYKIFGDVKFFERQEVKDAIAYLKVIANGDEVGLQRVINVPSRKIGKTTVEKIAKFADSKGKTTHDAILAHYGEIPVTASQRNSLGKLFNLFAKYRAALKSNTIKLVLEKFLIEVGYMDSLTQINELNRIANIKELINMIGKWEEANPGKTLEEYLQEVALVSAQDELSSGSSYITLMTIHTSKGLEFDNVFLIGLSEQVFPSSKAIAAGGAAIEEERRLAYVAITRARKRLFLSDSKGYSIDHRFMKVPSRFITEMGVRIRDFTKEIFIPKQMETHYAKIEDVEYEVGSQVKHKVFGIGVITEIDGEMAEIAFEDPHGTKTLMKNHKSLSSVQEIIEEDEE</sequence>
<dbReference type="Gene3D" id="1.10.10.160">
    <property type="match status" value="1"/>
</dbReference>
<evidence type="ECO:0000259" key="13">
    <source>
        <dbReference type="PROSITE" id="PS51217"/>
    </source>
</evidence>
<dbReference type="EC" id="5.6.2.4" evidence="9"/>
<dbReference type="InterPro" id="IPR014017">
    <property type="entry name" value="DNA_helicase_UvrD-like_C"/>
</dbReference>
<keyword evidence="6" id="KW-0238">DNA-binding</keyword>
<feature type="domain" description="UvrD-like helicase ATP-binding" evidence="12">
    <location>
        <begin position="14"/>
        <end position="293"/>
    </location>
</feature>
<keyword evidence="5 11" id="KW-0067">ATP-binding</keyword>
<evidence type="ECO:0000256" key="2">
    <source>
        <dbReference type="ARBA" id="ARBA00022741"/>
    </source>
</evidence>
<dbReference type="Pfam" id="PF13361">
    <property type="entry name" value="UvrD_C"/>
    <property type="match status" value="1"/>
</dbReference>
<dbReference type="Gene3D" id="3.40.50.300">
    <property type="entry name" value="P-loop containing nucleotide triphosphate hydrolases"/>
    <property type="match status" value="2"/>
</dbReference>
<comment type="caution">
    <text evidence="14">The sequence shown here is derived from an EMBL/GenBank/DDBJ whole genome shotgun (WGS) entry which is preliminary data.</text>
</comment>
<dbReference type="PROSITE" id="PS51217">
    <property type="entry name" value="UVRD_HELICASE_CTER"/>
    <property type="match status" value="1"/>
</dbReference>
<evidence type="ECO:0000256" key="3">
    <source>
        <dbReference type="ARBA" id="ARBA00022801"/>
    </source>
</evidence>
<dbReference type="AlphaFoldDB" id="A0A4R0XLN3"/>
<evidence type="ECO:0000256" key="9">
    <source>
        <dbReference type="ARBA" id="ARBA00034808"/>
    </source>
</evidence>
<dbReference type="GO" id="GO:0005829">
    <property type="term" value="C:cytosol"/>
    <property type="evidence" value="ECO:0007669"/>
    <property type="project" value="TreeGrafter"/>
</dbReference>
<comment type="catalytic activity">
    <reaction evidence="8">
        <text>Couples ATP hydrolysis with the unwinding of duplex DNA by translocating in the 3'-5' direction.</text>
        <dbReference type="EC" id="5.6.2.4"/>
    </reaction>
</comment>
<dbReference type="InterPro" id="IPR027417">
    <property type="entry name" value="P-loop_NTPase"/>
</dbReference>
<dbReference type="PROSITE" id="PS51198">
    <property type="entry name" value="UVRD_HELICASE_ATP_BIND"/>
    <property type="match status" value="1"/>
</dbReference>
<keyword evidence="7" id="KW-0413">Isomerase</keyword>
<dbReference type="Proteomes" id="UP000291072">
    <property type="component" value="Unassembled WGS sequence"/>
</dbReference>
<dbReference type="GO" id="GO:0000725">
    <property type="term" value="P:recombinational repair"/>
    <property type="evidence" value="ECO:0007669"/>
    <property type="project" value="TreeGrafter"/>
</dbReference>
<evidence type="ECO:0000256" key="4">
    <source>
        <dbReference type="ARBA" id="ARBA00022806"/>
    </source>
</evidence>
<evidence type="ECO:0000313" key="14">
    <source>
        <dbReference type="EMBL" id="TCG11583.1"/>
    </source>
</evidence>
<comment type="catalytic activity">
    <reaction evidence="10">
        <text>ATP + H2O = ADP + phosphate + H(+)</text>
        <dbReference type="Rhea" id="RHEA:13065"/>
        <dbReference type="ChEBI" id="CHEBI:15377"/>
        <dbReference type="ChEBI" id="CHEBI:15378"/>
        <dbReference type="ChEBI" id="CHEBI:30616"/>
        <dbReference type="ChEBI" id="CHEBI:43474"/>
        <dbReference type="ChEBI" id="CHEBI:456216"/>
        <dbReference type="EC" id="5.6.2.4"/>
    </reaction>
</comment>
<dbReference type="GO" id="GO:0033202">
    <property type="term" value="C:DNA helicase complex"/>
    <property type="evidence" value="ECO:0007669"/>
    <property type="project" value="TreeGrafter"/>
</dbReference>
<accession>A0A4R0XLN3</accession>
<dbReference type="GO" id="GO:0016887">
    <property type="term" value="F:ATP hydrolysis activity"/>
    <property type="evidence" value="ECO:0007669"/>
    <property type="project" value="RHEA"/>
</dbReference>
<evidence type="ECO:0000256" key="1">
    <source>
        <dbReference type="ARBA" id="ARBA00009922"/>
    </source>
</evidence>
<dbReference type="GO" id="GO:0043138">
    <property type="term" value="F:3'-5' DNA helicase activity"/>
    <property type="evidence" value="ECO:0007669"/>
    <property type="project" value="UniProtKB-EC"/>
</dbReference>
<dbReference type="InterPro" id="IPR013986">
    <property type="entry name" value="DExx_box_DNA_helicase_dom_sf"/>
</dbReference>
<comment type="similarity">
    <text evidence="1">Belongs to the helicase family. UvrD subfamily.</text>
</comment>
<dbReference type="GO" id="GO:0003677">
    <property type="term" value="F:DNA binding"/>
    <property type="evidence" value="ECO:0007669"/>
    <property type="project" value="UniProtKB-KW"/>
</dbReference>
<dbReference type="PANTHER" id="PTHR11070:SF2">
    <property type="entry name" value="ATP-DEPENDENT DNA HELICASE SRS2"/>
    <property type="match status" value="1"/>
</dbReference>
<evidence type="ECO:0000256" key="8">
    <source>
        <dbReference type="ARBA" id="ARBA00034617"/>
    </source>
</evidence>
<organism evidence="14 15">
    <name type="scientific">Mycoplasma todarodis</name>
    <dbReference type="NCBI Taxonomy" id="1937191"/>
    <lineage>
        <taxon>Bacteria</taxon>
        <taxon>Bacillati</taxon>
        <taxon>Mycoplasmatota</taxon>
        <taxon>Mollicutes</taxon>
        <taxon>Mycoplasmataceae</taxon>
        <taxon>Mycoplasma</taxon>
    </lineage>
</organism>
<gene>
    <name evidence="14" type="ORF">C4B25_01215</name>
</gene>
<proteinExistence type="inferred from homology"/>
<evidence type="ECO:0000256" key="11">
    <source>
        <dbReference type="PROSITE-ProRule" id="PRU00560"/>
    </source>
</evidence>
<evidence type="ECO:0000256" key="7">
    <source>
        <dbReference type="ARBA" id="ARBA00023235"/>
    </source>
</evidence>
<dbReference type="GO" id="GO:0005524">
    <property type="term" value="F:ATP binding"/>
    <property type="evidence" value="ECO:0007669"/>
    <property type="project" value="UniProtKB-UniRule"/>
</dbReference>
<dbReference type="OrthoDB" id="9810135at2"/>
<dbReference type="Gene3D" id="1.10.486.10">
    <property type="entry name" value="PCRA, domain 4"/>
    <property type="match status" value="1"/>
</dbReference>
<dbReference type="Pfam" id="PF00580">
    <property type="entry name" value="UvrD-helicase"/>
    <property type="match status" value="1"/>
</dbReference>
<dbReference type="SUPFAM" id="SSF52540">
    <property type="entry name" value="P-loop containing nucleoside triphosphate hydrolases"/>
    <property type="match status" value="1"/>
</dbReference>
<keyword evidence="15" id="KW-1185">Reference proteome</keyword>
<keyword evidence="2 11" id="KW-0547">Nucleotide-binding</keyword>
<feature type="binding site" evidence="11">
    <location>
        <begin position="35"/>
        <end position="42"/>
    </location>
    <ligand>
        <name>ATP</name>
        <dbReference type="ChEBI" id="CHEBI:30616"/>
    </ligand>
</feature>
<dbReference type="CDD" id="cd17932">
    <property type="entry name" value="DEXQc_UvrD"/>
    <property type="match status" value="1"/>
</dbReference>
<dbReference type="InterPro" id="IPR014016">
    <property type="entry name" value="UvrD-like_ATP-bd"/>
</dbReference>
<dbReference type="EMBL" id="PSZP01000005">
    <property type="protein sequence ID" value="TCG11583.1"/>
    <property type="molecule type" value="Genomic_DNA"/>
</dbReference>
<dbReference type="PANTHER" id="PTHR11070">
    <property type="entry name" value="UVRD / RECB / PCRA DNA HELICASE FAMILY MEMBER"/>
    <property type="match status" value="1"/>
</dbReference>
<evidence type="ECO:0000313" key="15">
    <source>
        <dbReference type="Proteomes" id="UP000291072"/>
    </source>
</evidence>
<feature type="domain" description="UvrD-like helicase C-terminal" evidence="13">
    <location>
        <begin position="294"/>
        <end position="564"/>
    </location>
</feature>
<evidence type="ECO:0000256" key="6">
    <source>
        <dbReference type="ARBA" id="ARBA00023125"/>
    </source>
</evidence>
<keyword evidence="4 11" id="KW-0347">Helicase</keyword>
<keyword evidence="3 11" id="KW-0378">Hydrolase</keyword>
<evidence type="ECO:0000259" key="12">
    <source>
        <dbReference type="PROSITE" id="PS51198"/>
    </source>
</evidence>
<dbReference type="InterPro" id="IPR000212">
    <property type="entry name" value="DNA_helicase_UvrD/REP"/>
</dbReference>
<reference evidence="14 15" key="1">
    <citation type="submission" date="2018-02" db="EMBL/GenBank/DDBJ databases">
        <title>Mycoplasma marinum and Mycoplasma todarodis sp. nov., moderately halophilic and psychrotolerant mycoplasmas isolated from cephalopods.</title>
        <authorList>
            <person name="Viver T."/>
        </authorList>
    </citation>
    <scope>NUCLEOTIDE SEQUENCE [LARGE SCALE GENOMIC DNA]</scope>
    <source>
        <strain evidence="14 15">5H</strain>
    </source>
</reference>